<dbReference type="HOGENOM" id="CLU_562622_0_0_1"/>
<organism evidence="2 3">
    <name type="scientific">Fibroporia radiculosa</name>
    <dbReference type="NCBI Taxonomy" id="599839"/>
    <lineage>
        <taxon>Eukaryota</taxon>
        <taxon>Fungi</taxon>
        <taxon>Dikarya</taxon>
        <taxon>Basidiomycota</taxon>
        <taxon>Agaricomycotina</taxon>
        <taxon>Agaricomycetes</taxon>
        <taxon>Polyporales</taxon>
        <taxon>Fibroporiaceae</taxon>
        <taxon>Fibroporia</taxon>
    </lineage>
</organism>
<name>J4I7Y1_9APHY</name>
<keyword evidence="3" id="KW-1185">Reference proteome</keyword>
<sequence length="493" mass="54137">MLPLPIEVVESIIDHLSFSFYTLKACALVCKSWYPRSRLHLLRRIVLFSRTQVKHFAHVMQRSLHVGPDSLAITNVSNMVSEVVLRGDDSTLDIPPTTARASPPNRAPSIAHLSTFAVMLARKLPRLTYLGITSATFTRSSLHPDVHLHLSAFVSITWLDLHNVAFASPADFARLVCAFPGVRRLGCWAARPMFAIPTNVTPSNDGKDTGSDAVDAYWEKHFHPGWFARKAPGLQLADLTLNGVHNARTVVSVLVRAGLATRLTYMTIGYYAPVPEQDIQPLLEGAGRTLATLDVTLVPERQAEPKLLNDSAVPVYRTALNLSSNTNLAVLFLRYPLSLASDTTTALEWLPHLLASAAPALRQVMLVLDIRHQVDAAPLDRICAAFTPAVCAAIEEAICAIAEPPDLDAPQSVAGTGSDLRAPPSEQQQRRPKFKFEQLIGIQFALWVSAAPGLAAPDAEEWRARLLPRFPLLCAHNVFYTKTAVEDWVGFQH</sequence>
<dbReference type="Proteomes" id="UP000006352">
    <property type="component" value="Unassembled WGS sequence"/>
</dbReference>
<proteinExistence type="predicted"/>
<evidence type="ECO:0000313" key="2">
    <source>
        <dbReference type="EMBL" id="CCL98451.1"/>
    </source>
</evidence>
<dbReference type="AlphaFoldDB" id="J4I7Y1"/>
<dbReference type="OrthoDB" id="2798901at2759"/>
<accession>J4I7Y1</accession>
<dbReference type="RefSeq" id="XP_012177734.1">
    <property type="nucleotide sequence ID" value="XM_012322344.1"/>
</dbReference>
<evidence type="ECO:0000256" key="1">
    <source>
        <dbReference type="SAM" id="MobiDB-lite"/>
    </source>
</evidence>
<dbReference type="SUPFAM" id="SSF81383">
    <property type="entry name" value="F-box domain"/>
    <property type="match status" value="1"/>
</dbReference>
<dbReference type="InterPro" id="IPR036047">
    <property type="entry name" value="F-box-like_dom_sf"/>
</dbReference>
<dbReference type="GeneID" id="24093362"/>
<dbReference type="InParanoid" id="J4I7Y1"/>
<reference evidence="2 3" key="1">
    <citation type="journal article" date="2012" name="Appl. Environ. Microbiol.">
        <title>Short-read sequencing for genomic analysis of the brown rot fungus Fibroporia radiculosa.</title>
        <authorList>
            <person name="Tang J.D."/>
            <person name="Perkins A.D."/>
            <person name="Sonstegard T.S."/>
            <person name="Schroeder S.G."/>
            <person name="Burgess S.C."/>
            <person name="Diehl S.V."/>
        </authorList>
    </citation>
    <scope>NUCLEOTIDE SEQUENCE [LARGE SCALE GENOMIC DNA]</scope>
    <source>
        <strain evidence="2 3">TFFH 294</strain>
    </source>
</reference>
<evidence type="ECO:0000313" key="3">
    <source>
        <dbReference type="Proteomes" id="UP000006352"/>
    </source>
</evidence>
<dbReference type="EMBL" id="HE796885">
    <property type="protein sequence ID" value="CCL98451.1"/>
    <property type="molecule type" value="Genomic_DNA"/>
</dbReference>
<feature type="region of interest" description="Disordered" evidence="1">
    <location>
        <begin position="412"/>
        <end position="431"/>
    </location>
</feature>
<protein>
    <submittedName>
        <fullName evidence="2">Uncharacterized protein</fullName>
    </submittedName>
</protein>
<gene>
    <name evidence="2" type="ORF">FIBRA_00449</name>
</gene>